<dbReference type="EMBL" id="BLLF01002412">
    <property type="protein sequence ID" value="GFH23985.1"/>
    <property type="molecule type" value="Genomic_DNA"/>
</dbReference>
<dbReference type="Proteomes" id="UP000485058">
    <property type="component" value="Unassembled WGS sequence"/>
</dbReference>
<evidence type="ECO:0000313" key="1">
    <source>
        <dbReference type="EMBL" id="GFH23985.1"/>
    </source>
</evidence>
<protein>
    <submittedName>
        <fullName evidence="1">Uncharacterized protein</fullName>
    </submittedName>
</protein>
<reference evidence="1 2" key="1">
    <citation type="submission" date="2020-02" db="EMBL/GenBank/DDBJ databases">
        <title>Draft genome sequence of Haematococcus lacustris strain NIES-144.</title>
        <authorList>
            <person name="Morimoto D."/>
            <person name="Nakagawa S."/>
            <person name="Yoshida T."/>
            <person name="Sawayama S."/>
        </authorList>
    </citation>
    <scope>NUCLEOTIDE SEQUENCE [LARGE SCALE GENOMIC DNA]</scope>
    <source>
        <strain evidence="1 2">NIES-144</strain>
    </source>
</reference>
<name>A0A699ZPW4_HAELA</name>
<evidence type="ECO:0000313" key="2">
    <source>
        <dbReference type="Proteomes" id="UP000485058"/>
    </source>
</evidence>
<organism evidence="1 2">
    <name type="scientific">Haematococcus lacustris</name>
    <name type="common">Green alga</name>
    <name type="synonym">Haematococcus pluvialis</name>
    <dbReference type="NCBI Taxonomy" id="44745"/>
    <lineage>
        <taxon>Eukaryota</taxon>
        <taxon>Viridiplantae</taxon>
        <taxon>Chlorophyta</taxon>
        <taxon>core chlorophytes</taxon>
        <taxon>Chlorophyceae</taxon>
        <taxon>CS clade</taxon>
        <taxon>Chlamydomonadales</taxon>
        <taxon>Haematococcaceae</taxon>
        <taxon>Haematococcus</taxon>
    </lineage>
</organism>
<gene>
    <name evidence="1" type="ORF">HaLaN_21693</name>
</gene>
<dbReference type="AlphaFoldDB" id="A0A699ZPW4"/>
<accession>A0A699ZPW4</accession>
<proteinExistence type="predicted"/>
<keyword evidence="2" id="KW-1185">Reference proteome</keyword>
<sequence>MLDAEVDMGACAIALAGPYLFKTLHPIYSNMRFMGQLTMSPLPASTEVLDRSTMQLVPCTAQLCNSQRASM</sequence>
<comment type="caution">
    <text evidence="1">The sequence shown here is derived from an EMBL/GenBank/DDBJ whole genome shotgun (WGS) entry which is preliminary data.</text>
</comment>